<accession>A0A6A4WGF0</accession>
<organism evidence="6 7">
    <name type="scientific">Amphibalanus amphitrite</name>
    <name type="common">Striped barnacle</name>
    <name type="synonym">Balanus amphitrite</name>
    <dbReference type="NCBI Taxonomy" id="1232801"/>
    <lineage>
        <taxon>Eukaryota</taxon>
        <taxon>Metazoa</taxon>
        <taxon>Ecdysozoa</taxon>
        <taxon>Arthropoda</taxon>
        <taxon>Crustacea</taxon>
        <taxon>Multicrustacea</taxon>
        <taxon>Cirripedia</taxon>
        <taxon>Thoracica</taxon>
        <taxon>Thoracicalcarea</taxon>
        <taxon>Balanomorpha</taxon>
        <taxon>Balanoidea</taxon>
        <taxon>Balanidae</taxon>
        <taxon>Amphibalaninae</taxon>
        <taxon>Amphibalanus</taxon>
    </lineage>
</organism>
<keyword evidence="7" id="KW-1185">Reference proteome</keyword>
<evidence type="ECO:0000313" key="6">
    <source>
        <dbReference type="EMBL" id="KAF0302720.1"/>
    </source>
</evidence>
<dbReference type="Proteomes" id="UP000440578">
    <property type="component" value="Unassembled WGS sequence"/>
</dbReference>
<keyword evidence="3" id="KW-1015">Disulfide bond</keyword>
<dbReference type="EMBL" id="VIIS01001025">
    <property type="protein sequence ID" value="KAF0302720.1"/>
    <property type="molecule type" value="Genomic_DNA"/>
</dbReference>
<dbReference type="GO" id="GO:0006508">
    <property type="term" value="P:proteolysis"/>
    <property type="evidence" value="ECO:0007669"/>
    <property type="project" value="InterPro"/>
</dbReference>
<evidence type="ECO:0000256" key="3">
    <source>
        <dbReference type="ARBA" id="ARBA00023157"/>
    </source>
</evidence>
<dbReference type="InterPro" id="IPR043504">
    <property type="entry name" value="Peptidase_S1_PA_chymotrypsin"/>
</dbReference>
<dbReference type="GO" id="GO:0004252">
    <property type="term" value="F:serine-type endopeptidase activity"/>
    <property type="evidence" value="ECO:0007669"/>
    <property type="project" value="InterPro"/>
</dbReference>
<evidence type="ECO:0000256" key="4">
    <source>
        <dbReference type="SAM" id="SignalP"/>
    </source>
</evidence>
<keyword evidence="2" id="KW-0964">Secreted</keyword>
<evidence type="ECO:0000259" key="5">
    <source>
        <dbReference type="PROSITE" id="PS50240"/>
    </source>
</evidence>
<evidence type="ECO:0000256" key="2">
    <source>
        <dbReference type="ARBA" id="ARBA00022525"/>
    </source>
</evidence>
<dbReference type="InterPro" id="IPR041515">
    <property type="entry name" value="PPAF-2-like_Clip"/>
</dbReference>
<dbReference type="PROSITE" id="PS50240">
    <property type="entry name" value="TRYPSIN_DOM"/>
    <property type="match status" value="1"/>
</dbReference>
<evidence type="ECO:0000313" key="7">
    <source>
        <dbReference type="Proteomes" id="UP000440578"/>
    </source>
</evidence>
<dbReference type="Pfam" id="PF18322">
    <property type="entry name" value="CLIP_1"/>
    <property type="match status" value="1"/>
</dbReference>
<dbReference type="InterPro" id="IPR001314">
    <property type="entry name" value="Peptidase_S1A"/>
</dbReference>
<protein>
    <submittedName>
        <fullName evidence="6">Phenoloxidase-activating factor 2</fullName>
    </submittedName>
</protein>
<comment type="caution">
    <text evidence="6">The sequence shown here is derived from an EMBL/GenBank/DDBJ whole genome shotgun (WGS) entry which is preliminary data.</text>
</comment>
<dbReference type="PANTHER" id="PTHR24258:SF129">
    <property type="entry name" value="LP15124P-RELATED"/>
    <property type="match status" value="1"/>
</dbReference>
<dbReference type="Pfam" id="PF00089">
    <property type="entry name" value="Trypsin"/>
    <property type="match status" value="1"/>
</dbReference>
<dbReference type="InterPro" id="IPR001254">
    <property type="entry name" value="Trypsin_dom"/>
</dbReference>
<dbReference type="SUPFAM" id="SSF50494">
    <property type="entry name" value="Trypsin-like serine proteases"/>
    <property type="match status" value="1"/>
</dbReference>
<dbReference type="Gene3D" id="2.40.10.10">
    <property type="entry name" value="Trypsin-like serine proteases"/>
    <property type="match status" value="2"/>
</dbReference>
<dbReference type="CDD" id="cd00190">
    <property type="entry name" value="Tryp_SPc"/>
    <property type="match status" value="1"/>
</dbReference>
<dbReference type="FunFam" id="2.40.10.10:FF:000038">
    <property type="entry name" value="Serine protease"/>
    <property type="match status" value="1"/>
</dbReference>
<dbReference type="SMART" id="SM00020">
    <property type="entry name" value="Tryp_SPc"/>
    <property type="match status" value="1"/>
</dbReference>
<gene>
    <name evidence="6" type="primary">PPAF2_24</name>
    <name evidence="6" type="ORF">FJT64_002956</name>
</gene>
<feature type="signal peptide" evidence="4">
    <location>
        <begin position="1"/>
        <end position="27"/>
    </location>
</feature>
<feature type="domain" description="Peptidase S1" evidence="5">
    <location>
        <begin position="141"/>
        <end position="386"/>
    </location>
</feature>
<dbReference type="OrthoDB" id="6261922at2759"/>
<evidence type="ECO:0000256" key="1">
    <source>
        <dbReference type="ARBA" id="ARBA00004613"/>
    </source>
</evidence>
<name>A0A6A4WGF0_AMPAM</name>
<dbReference type="AlphaFoldDB" id="A0A6A4WGF0"/>
<sequence>MLPLTMSLRVRPLVALLLLIKMSLASALRLPRQVDAAEVIANQTGAARQFCQRGEFECVPYYHCDSDDIITDGVGALDIRFGGDLTENAKHSPTRTHADCTDFLDVCCTRPHVKRSDDLQENPTYLPRCGRRNEGGLGVRIIGFKEGESQPGEYPWQAAILRPGRNTGEYLFLGGGSLIHPQVVLTAAHTARKYRDLEVRLGEWDSQHTTEINTHLNVPVRKVVRHDEYSGGNLQNDIALLFLEVPVHLQAHIDTICLPDADFSPQDCVVTGWGRSAFRSGDIQTVLKSISLPVVDDYTCETALRRTRLGDGFFLHESFMCAGGRAGRDACTGDGGSALACEDPLQPGRYVQAGIVSWGIGCGTPGLPGVYADVRHFTQWIYDRMAEEGLSL</sequence>
<reference evidence="6 7" key="1">
    <citation type="submission" date="2019-07" db="EMBL/GenBank/DDBJ databases">
        <title>Draft genome assembly of a fouling barnacle, Amphibalanus amphitrite (Darwin, 1854): The first reference genome for Thecostraca.</title>
        <authorList>
            <person name="Kim W."/>
        </authorList>
    </citation>
    <scope>NUCLEOTIDE SEQUENCE [LARGE SCALE GENOMIC DNA]</scope>
    <source>
        <strain evidence="6">SNU_AA5</strain>
        <tissue evidence="6">Soma without cirri and trophi</tissue>
    </source>
</reference>
<dbReference type="InterPro" id="IPR009003">
    <property type="entry name" value="Peptidase_S1_PA"/>
</dbReference>
<keyword evidence="4" id="KW-0732">Signal</keyword>
<dbReference type="GO" id="GO:0005576">
    <property type="term" value="C:extracellular region"/>
    <property type="evidence" value="ECO:0007669"/>
    <property type="project" value="UniProtKB-SubCell"/>
</dbReference>
<dbReference type="PANTHER" id="PTHR24258">
    <property type="entry name" value="SERINE PROTEASE-RELATED"/>
    <property type="match status" value="1"/>
</dbReference>
<proteinExistence type="predicted"/>
<feature type="chain" id="PRO_5025472220" evidence="4">
    <location>
        <begin position="28"/>
        <end position="392"/>
    </location>
</feature>
<dbReference type="PRINTS" id="PR00722">
    <property type="entry name" value="CHYMOTRYPSIN"/>
</dbReference>
<comment type="subcellular location">
    <subcellularLocation>
        <location evidence="1">Secreted</location>
    </subcellularLocation>
</comment>